<evidence type="ECO:0000313" key="1">
    <source>
        <dbReference type="EMBL" id="CCI48814.1"/>
    </source>
</evidence>
<dbReference type="GO" id="GO:0005730">
    <property type="term" value="C:nucleolus"/>
    <property type="evidence" value="ECO:0007669"/>
    <property type="project" value="TreeGrafter"/>
</dbReference>
<dbReference type="GO" id="GO:0003723">
    <property type="term" value="F:RNA binding"/>
    <property type="evidence" value="ECO:0007669"/>
    <property type="project" value="TreeGrafter"/>
</dbReference>
<organism evidence="1 2">
    <name type="scientific">Albugo candida</name>
    <dbReference type="NCBI Taxonomy" id="65357"/>
    <lineage>
        <taxon>Eukaryota</taxon>
        <taxon>Sar</taxon>
        <taxon>Stramenopiles</taxon>
        <taxon>Oomycota</taxon>
        <taxon>Peronosporomycetes</taxon>
        <taxon>Albuginales</taxon>
        <taxon>Albuginaceae</taxon>
        <taxon>Albugo</taxon>
    </lineage>
</organism>
<dbReference type="AlphaFoldDB" id="A0A024GPU3"/>
<name>A0A024GPU3_9STRA</name>
<accession>A0A024GPU3</accession>
<comment type="caution">
    <text evidence="1">The sequence shown here is derived from an EMBL/GenBank/DDBJ whole genome shotgun (WGS) entry which is preliminary data.</text>
</comment>
<dbReference type="PANTHER" id="PTHR15633:SF2">
    <property type="entry name" value="NUCLEOLAR PROTEIN 11"/>
    <property type="match status" value="1"/>
</dbReference>
<dbReference type="InterPro" id="IPR042859">
    <property type="entry name" value="NOL11"/>
</dbReference>
<protein>
    <submittedName>
        <fullName evidence="1">Uncharacterized protein</fullName>
    </submittedName>
</protein>
<evidence type="ECO:0000313" key="2">
    <source>
        <dbReference type="Proteomes" id="UP000053237"/>
    </source>
</evidence>
<dbReference type="InParanoid" id="A0A024GPU3"/>
<keyword evidence="2" id="KW-1185">Reference proteome</keyword>
<dbReference type="Proteomes" id="UP000053237">
    <property type="component" value="Unassembled WGS sequence"/>
</dbReference>
<dbReference type="EMBL" id="CAIX01000249">
    <property type="protein sequence ID" value="CCI48814.1"/>
    <property type="molecule type" value="Genomic_DNA"/>
</dbReference>
<gene>
    <name evidence="1" type="ORF">BN9_100130</name>
</gene>
<proteinExistence type="predicted"/>
<sequence>MEFESKSLLWQVSRSNDQVIGTRIHTTKSAEKSILISSKNEIVEFSLPQVKHLNHWVLRPAIQIKIGAVKNTNSQTYFAPIQLEKNQTIASWKESETDASKWNNVDLQCSTQIFDIFVHPLLREGCIAVMEDASIYFVTECPLRTIRLHENKDKSCKCTVSWAEMADTNRKSGSGPSTFLFILTRNTETLIYEMNVFLLSPSPKGTFEGPRMSYLAKRELHQNESARNARDFTVTSCAFHDEMIANSIVWSNGDWELLQWHYDSLNMELRDIGKRNMPHLAAMETKPGLGSSKKRKHESENLNRYQYVVSSIGLGGYLLFANTASLTTITSWNVRYGAQVACTPADWSDLIAQNCNRNLGRLHGLLSPPIGDLVIAEFDNGVGMLTIRTTQPTLASVLGCGALKEREGQYKLQADKISTMESPSASHSADFLAKDWKQCPFEMLIHAGRVCLKQPDQNTWCALQRIVESNRLTSGTIPSLMSTLMRKQQFSALDKAINNLVDIDERCLIRILQYVLKNRSNSALQAYVITQYRHQNSAAQQDDGLSNMGRFDMLCEYFIASVMKRPVNDVFLHAAIQLLNVDEALALLALCQRFLLINTSHARADQTNDAYLQWFMKWCPPPAVVLHWISVLLDTHYSAVVLLGGENLKKIQQDFETLARILELESSRILEEERLKVILESVVASGRSRCSTTRMVADYSIEQVEF</sequence>
<dbReference type="OrthoDB" id="6502630at2759"/>
<dbReference type="GO" id="GO:0030490">
    <property type="term" value="P:maturation of SSU-rRNA"/>
    <property type="evidence" value="ECO:0007669"/>
    <property type="project" value="InterPro"/>
</dbReference>
<reference evidence="1 2" key="1">
    <citation type="submission" date="2012-05" db="EMBL/GenBank/DDBJ databases">
        <title>Recombination and specialization in a pathogen metapopulation.</title>
        <authorList>
            <person name="Gardiner A."/>
            <person name="Kemen E."/>
            <person name="Schultz-Larsen T."/>
            <person name="MacLean D."/>
            <person name="Van Oosterhout C."/>
            <person name="Jones J.D.G."/>
        </authorList>
    </citation>
    <scope>NUCLEOTIDE SEQUENCE [LARGE SCALE GENOMIC DNA]</scope>
    <source>
        <strain evidence="1 2">Ac Nc2</strain>
    </source>
</reference>
<dbReference type="PANTHER" id="PTHR15633">
    <property type="entry name" value="NUCLEOLAR PROTEIN 11"/>
    <property type="match status" value="1"/>
</dbReference>